<evidence type="ECO:0000259" key="3">
    <source>
        <dbReference type="PROSITE" id="PS50054"/>
    </source>
</evidence>
<dbReference type="PROSITE" id="PS50054">
    <property type="entry name" value="TYR_PHOSPHATASE_DUAL"/>
    <property type="match status" value="1"/>
</dbReference>
<reference evidence="5" key="4">
    <citation type="submission" date="2025-09" db="UniProtKB">
        <authorList>
            <consortium name="Ensembl"/>
        </authorList>
    </citation>
    <scope>IDENTIFICATION</scope>
</reference>
<reference evidence="5" key="3">
    <citation type="submission" date="2025-08" db="UniProtKB">
        <authorList>
            <consortium name="Ensembl"/>
        </authorList>
    </citation>
    <scope>IDENTIFICATION</scope>
</reference>
<dbReference type="InterPro" id="IPR029021">
    <property type="entry name" value="Prot-tyrosine_phosphatase-like"/>
</dbReference>
<feature type="domain" description="Tyrosine specific protein phosphatases" evidence="4">
    <location>
        <begin position="120"/>
        <end position="187"/>
    </location>
</feature>
<evidence type="ECO:0000256" key="2">
    <source>
        <dbReference type="ARBA" id="ARBA00022912"/>
    </source>
</evidence>
<dbReference type="Pfam" id="PF00782">
    <property type="entry name" value="DSPc"/>
    <property type="match status" value="1"/>
</dbReference>
<dbReference type="Gene3D" id="3.90.190.10">
    <property type="entry name" value="Protein tyrosine phosphatase superfamily"/>
    <property type="match status" value="1"/>
</dbReference>
<evidence type="ECO:0000313" key="6">
    <source>
        <dbReference type="Proteomes" id="UP000265100"/>
    </source>
</evidence>
<organism evidence="5 6">
    <name type="scientific">Astatotilapia calliptera</name>
    <name type="common">Eastern happy</name>
    <name type="synonym">Chromis callipterus</name>
    <dbReference type="NCBI Taxonomy" id="8154"/>
    <lineage>
        <taxon>Eukaryota</taxon>
        <taxon>Metazoa</taxon>
        <taxon>Chordata</taxon>
        <taxon>Craniata</taxon>
        <taxon>Vertebrata</taxon>
        <taxon>Euteleostomi</taxon>
        <taxon>Actinopterygii</taxon>
        <taxon>Neopterygii</taxon>
        <taxon>Teleostei</taxon>
        <taxon>Neoteleostei</taxon>
        <taxon>Acanthomorphata</taxon>
        <taxon>Ovalentaria</taxon>
        <taxon>Cichlomorphae</taxon>
        <taxon>Cichliformes</taxon>
        <taxon>Cichlidae</taxon>
        <taxon>African cichlids</taxon>
        <taxon>Pseudocrenilabrinae</taxon>
        <taxon>Haplochromini</taxon>
        <taxon>Astatotilapia</taxon>
    </lineage>
</organism>
<name>A0AAX7SHU8_ASTCA</name>
<dbReference type="SUPFAM" id="SSF52799">
    <property type="entry name" value="(Phosphotyrosine protein) phosphatases II"/>
    <property type="match status" value="1"/>
</dbReference>
<keyword evidence="1" id="KW-0378">Hydrolase</keyword>
<evidence type="ECO:0008006" key="7">
    <source>
        <dbReference type="Google" id="ProtNLM"/>
    </source>
</evidence>
<dbReference type="InterPro" id="IPR020422">
    <property type="entry name" value="TYR_PHOSPHATASE_DUAL_dom"/>
</dbReference>
<evidence type="ECO:0000256" key="1">
    <source>
        <dbReference type="ARBA" id="ARBA00022801"/>
    </source>
</evidence>
<proteinExistence type="predicted"/>
<reference evidence="5 6" key="1">
    <citation type="submission" date="2018-05" db="EMBL/GenBank/DDBJ databases">
        <authorList>
            <person name="Datahose"/>
        </authorList>
    </citation>
    <scope>NUCLEOTIDE SEQUENCE</scope>
</reference>
<dbReference type="InterPro" id="IPR003595">
    <property type="entry name" value="Tyr_Pase_cat"/>
</dbReference>
<dbReference type="InterPro" id="IPR008936">
    <property type="entry name" value="Rho_GTPase_activation_prot"/>
</dbReference>
<dbReference type="PROSITE" id="PS00383">
    <property type="entry name" value="TYR_PHOSPHATASE_1"/>
    <property type="match status" value="1"/>
</dbReference>
<dbReference type="PANTHER" id="PTHR23339">
    <property type="entry name" value="TYROSINE SPECIFIC PROTEIN PHOSPHATASE AND DUAL SPECIFICITY PROTEIN PHOSPHATASE"/>
    <property type="match status" value="1"/>
</dbReference>
<evidence type="ECO:0000313" key="5">
    <source>
        <dbReference type="Ensembl" id="ENSACLP00000042256.1"/>
    </source>
</evidence>
<dbReference type="InterPro" id="IPR016130">
    <property type="entry name" value="Tyr_Pase_AS"/>
</dbReference>
<keyword evidence="6" id="KW-1185">Reference proteome</keyword>
<dbReference type="PROSITE" id="PS50056">
    <property type="entry name" value="TYR_PHOSPHATASE_2"/>
    <property type="match status" value="1"/>
</dbReference>
<protein>
    <recommendedName>
        <fullName evidence="7">Protein tyrosine phosphatase domain containing 1b</fullName>
    </recommendedName>
</protein>
<dbReference type="GeneTree" id="ENSGT00940000165406"/>
<keyword evidence="2" id="KW-0904">Protein phosphatase</keyword>
<dbReference type="AlphaFoldDB" id="A0AAX7SHU8"/>
<sequence length="600" mass="67456">MMPTLTPHIPVPQPTYSQARENLVKAIPPKLLCLLACGGKDCRYEGPECWKLNQQVIRGIFSSWLNIRSIVNMQLPGEHAHCGPPLDPESGFTYSPQIFMDNDIYFYNFGMPDFGVSSLVGLIDAVKVIAFAVREGRVAVHCHAGLGRTGVLIACYLIYTLRISPSEAVHFVRIKRPRSIQTRAQISKVFDFARLLSTQLVQYPDLSLRHGAPFTLQHYLNRQALLLHGKEARNLRQTPKVVYLLCVRLSCLALGLPSPPEVYTELDKRSALRVLSSTVRETLVSKQYLPLLREGHRSSWAGSGSMSSWDDPLGFLERKREVLMDKRSYSDSDLSKIKGSELNPYCTTALGDENHWCLPERMRTDLRPVSPVFGGLSSGYQTTKKETHILNIPVSSMRTNSSCAKQSKCKAKKALPKYSSNVELCRNPHNLGPTSTARPVAKAMSEQGPPGETVLQRSALLQEELNSSECGWALLVTESDPHVLCCLLWTWLEKLRDPVLSAEDIERLSIRASNRNPLSVLKKPQRHTIYCLLSCVSTVTSLCPHREEAVLHRLIRALTRRSQEEMESLAPLMKVMKATLRETFHNYRYFTRACSTNATL</sequence>
<dbReference type="InterPro" id="IPR000340">
    <property type="entry name" value="Dual-sp_phosphatase_cat-dom"/>
</dbReference>
<dbReference type="GO" id="GO:0004721">
    <property type="term" value="F:phosphoprotein phosphatase activity"/>
    <property type="evidence" value="ECO:0007669"/>
    <property type="project" value="UniProtKB-KW"/>
</dbReference>
<dbReference type="SMART" id="SM00404">
    <property type="entry name" value="PTPc_motif"/>
    <property type="match status" value="1"/>
</dbReference>
<dbReference type="SUPFAM" id="SSF48350">
    <property type="entry name" value="GTPase activation domain, GAP"/>
    <property type="match status" value="1"/>
</dbReference>
<reference evidence="6" key="2">
    <citation type="submission" date="2023-03" db="EMBL/GenBank/DDBJ databases">
        <authorList>
            <consortium name="Wellcome Sanger Institute Data Sharing"/>
        </authorList>
    </citation>
    <scope>NUCLEOTIDE SEQUENCE [LARGE SCALE GENOMIC DNA]</scope>
</reference>
<dbReference type="Proteomes" id="UP000265100">
    <property type="component" value="Chromosome 7"/>
</dbReference>
<dbReference type="FunFam" id="3.90.190.10:FF:000157">
    <property type="entry name" value="Protein-tyrosine phosphatase"/>
    <property type="match status" value="1"/>
</dbReference>
<evidence type="ECO:0000259" key="4">
    <source>
        <dbReference type="PROSITE" id="PS50056"/>
    </source>
</evidence>
<dbReference type="InterPro" id="IPR000387">
    <property type="entry name" value="Tyr_Pase_dom"/>
</dbReference>
<accession>A0AAX7SHU8</accession>
<feature type="domain" description="Tyrosine-protein phosphatase" evidence="3">
    <location>
        <begin position="22"/>
        <end position="198"/>
    </location>
</feature>
<dbReference type="Ensembl" id="ENSACLT00000054806.1">
    <property type="protein sequence ID" value="ENSACLP00000042256.1"/>
    <property type="gene ID" value="ENSACLG00000025614.2"/>
</dbReference>
<dbReference type="InterPro" id="IPR050561">
    <property type="entry name" value="PTP"/>
</dbReference>
<dbReference type="SMART" id="SM00195">
    <property type="entry name" value="DSPc"/>
    <property type="match status" value="1"/>
</dbReference>